<evidence type="ECO:0000313" key="2">
    <source>
        <dbReference type="Proteomes" id="UP000714275"/>
    </source>
</evidence>
<dbReference type="PANTHER" id="PTHR33096:SF1">
    <property type="entry name" value="CXC1-LIKE CYSTEINE CLUSTER ASSOCIATED WITH KDZ TRANSPOSASES DOMAIN-CONTAINING PROTEIN"/>
    <property type="match status" value="1"/>
</dbReference>
<protein>
    <recommendedName>
        <fullName evidence="3">CxC1-like cysteine cluster associated with KDZ transposases domain-containing protein</fullName>
    </recommendedName>
</protein>
<organism evidence="1 2">
    <name type="scientific">Suillus placidus</name>
    <dbReference type="NCBI Taxonomy" id="48579"/>
    <lineage>
        <taxon>Eukaryota</taxon>
        <taxon>Fungi</taxon>
        <taxon>Dikarya</taxon>
        <taxon>Basidiomycota</taxon>
        <taxon>Agaricomycotina</taxon>
        <taxon>Agaricomycetes</taxon>
        <taxon>Agaricomycetidae</taxon>
        <taxon>Boletales</taxon>
        <taxon>Suillineae</taxon>
        <taxon>Suillaceae</taxon>
        <taxon>Suillus</taxon>
    </lineage>
</organism>
<dbReference type="OrthoDB" id="2505969at2759"/>
<accession>A0A9P6ZWX8</accession>
<dbReference type="Proteomes" id="UP000714275">
    <property type="component" value="Unassembled WGS sequence"/>
</dbReference>
<name>A0A9P6ZWX8_9AGAM</name>
<dbReference type="InterPro" id="IPR040521">
    <property type="entry name" value="KDZ"/>
</dbReference>
<dbReference type="AlphaFoldDB" id="A0A9P6ZWX8"/>
<evidence type="ECO:0000313" key="1">
    <source>
        <dbReference type="EMBL" id="KAG1778324.1"/>
    </source>
</evidence>
<dbReference type="PANTHER" id="PTHR33096">
    <property type="entry name" value="CXC2 DOMAIN-CONTAINING PROTEIN"/>
    <property type="match status" value="1"/>
</dbReference>
<keyword evidence="2" id="KW-1185">Reference proteome</keyword>
<sequence>MSSVDHVTVEKMISDTGIDFDDEPYTAPPGEEGLDISHEGGEYKAFEGLSEQTLIYHGYLGCSPLRPTVAISIRTLATYRQYHRACPRFSIQAQCKALCNLHDMPYQPYLNLQFSDTYDIYLEILHHVDRCLNKALMRNTPNWCLLNACPCCSYKLQDEPPQVIDWLFCIDGNNTRSDYWVDQATVDTFKDMVRRSEANVDDWENHVAEKAGPGSNFNCTEWWRNAGPEQRKKMFSVFDDAKYPLALISQLLPVFGANGSCAYDIGCAFAKTLSNSSLGPLAANLNLRMMVGAFHGHAHNRRCQLDWHPMYIEGTGQTEGEGCEHIFSSLNELARSTRHASRFHRHQTIEEHFTFWDEDKYAALSHFLRNHYQEALTLVHTLTIELSAVKQVLNLTDADFIRFHADEKSYLESLKEPPLQDRLQIRYVQVLNELAEWRTAKALTSHIETQLAIEARWTVGGDNYKKYKEEALLQKYCVALDELERLVVMRLFELSKLSLSGTGYKLRQQIGKALQRRSDAIRNAINKYNLQAAALDPPRPQLSWKDIADYSFLGEFDLLRYSCTDIRQVDWSKPAYREASVKFFKLRQAHEEIQRLNIEVRRLWTAIHDEDTQMTATVNTLLDSHLALGQELQKRWKLRSAVNSVHLFRLDQIESQPGFSGIRGIG</sequence>
<comment type="caution">
    <text evidence="1">The sequence shown here is derived from an EMBL/GenBank/DDBJ whole genome shotgun (WGS) entry which is preliminary data.</text>
</comment>
<reference evidence="1" key="1">
    <citation type="journal article" date="2020" name="New Phytol.">
        <title>Comparative genomics reveals dynamic genome evolution in host specialist ectomycorrhizal fungi.</title>
        <authorList>
            <person name="Lofgren L.A."/>
            <person name="Nguyen N.H."/>
            <person name="Vilgalys R."/>
            <person name="Ruytinx J."/>
            <person name="Liao H.L."/>
            <person name="Branco S."/>
            <person name="Kuo A."/>
            <person name="LaButti K."/>
            <person name="Lipzen A."/>
            <person name="Andreopoulos W."/>
            <person name="Pangilinan J."/>
            <person name="Riley R."/>
            <person name="Hundley H."/>
            <person name="Na H."/>
            <person name="Barry K."/>
            <person name="Grigoriev I.V."/>
            <person name="Stajich J.E."/>
            <person name="Kennedy P.G."/>
        </authorList>
    </citation>
    <scope>NUCLEOTIDE SEQUENCE</scope>
    <source>
        <strain evidence="1">DOB743</strain>
    </source>
</reference>
<dbReference type="EMBL" id="JABBWD010000016">
    <property type="protein sequence ID" value="KAG1778324.1"/>
    <property type="molecule type" value="Genomic_DNA"/>
</dbReference>
<proteinExistence type="predicted"/>
<evidence type="ECO:0008006" key="3">
    <source>
        <dbReference type="Google" id="ProtNLM"/>
    </source>
</evidence>
<gene>
    <name evidence="1" type="ORF">EV702DRAFT_1179012</name>
</gene>
<dbReference type="Pfam" id="PF18758">
    <property type="entry name" value="KDZ"/>
    <property type="match status" value="1"/>
</dbReference>